<evidence type="ECO:0000313" key="5">
    <source>
        <dbReference type="EMBL" id="QDY75230.1"/>
    </source>
</evidence>
<sequence length="407" mass="42935">MAVTVAVHDTARLLCWAGTDPADERAARARLARALRTGTALPVPGAVAGPWRGAVVTTPGRALADLAAAPARQVPAQGPRPVALLLPGQGSQHHRMASGLYREEPVFRAAVDHILELWGAEGEAIRADWLDTGTGPGPRIPLDDGRRSQPLLFTIDHALGRLLMSWGITPAEVLGHSAGEIAAATLAGVFTTAEAVTLIRDRVRAAARVPAGGMLTVAASPGELGPYLSGQVTVAAVNAPRRTMLAGPHPELAATAARLTHAGLMWRPVPATSPFHSPAMEPAATTTEKSFHAHPGPARIPVRSGYTSRLLTPEETHSPRFWARQMTDTVHFGPALTELLNSGDRFLIECGPGRVLASLATRQPTVHTGNSTVMSLLPGDRPDHTAVLETAAALWREGHHPTPHNHP</sequence>
<dbReference type="Gene3D" id="3.30.70.3290">
    <property type="match status" value="1"/>
</dbReference>
<dbReference type="KEGG" id="sqz:FQU76_00555"/>
<dbReference type="Pfam" id="PF00698">
    <property type="entry name" value="Acyl_transf_1"/>
    <property type="match status" value="1"/>
</dbReference>
<dbReference type="InterPro" id="IPR016036">
    <property type="entry name" value="Malonyl_transacylase_ACP-bd"/>
</dbReference>
<name>A0A5B8JC76_9ACTN</name>
<dbReference type="EMBL" id="CP042266">
    <property type="protein sequence ID" value="QDY75230.1"/>
    <property type="molecule type" value="Genomic_DNA"/>
</dbReference>
<dbReference type="SUPFAM" id="SSF52151">
    <property type="entry name" value="FabD/lysophospholipase-like"/>
    <property type="match status" value="1"/>
</dbReference>
<dbReference type="Gene3D" id="3.30.70.250">
    <property type="entry name" value="Malonyl-CoA ACP transacylase, ACP-binding"/>
    <property type="match status" value="1"/>
</dbReference>
<dbReference type="Proteomes" id="UP000320580">
    <property type="component" value="Chromosome"/>
</dbReference>
<dbReference type="GO" id="GO:0004312">
    <property type="term" value="F:fatty acid synthase activity"/>
    <property type="evidence" value="ECO:0007669"/>
    <property type="project" value="TreeGrafter"/>
</dbReference>
<keyword evidence="1 5" id="KW-0808">Transferase</keyword>
<dbReference type="OrthoDB" id="9778690at2"/>
<dbReference type="InterPro" id="IPR001227">
    <property type="entry name" value="Ac_transferase_dom_sf"/>
</dbReference>
<dbReference type="InterPro" id="IPR050091">
    <property type="entry name" value="PKS_NRPS_Biosynth_Enz"/>
</dbReference>
<dbReference type="Gene3D" id="3.40.366.10">
    <property type="entry name" value="Malonyl-Coenzyme A Acyl Carrier Protein, domain 2"/>
    <property type="match status" value="1"/>
</dbReference>
<evidence type="ECO:0000259" key="4">
    <source>
        <dbReference type="SMART" id="SM00827"/>
    </source>
</evidence>
<dbReference type="PANTHER" id="PTHR43775">
    <property type="entry name" value="FATTY ACID SYNTHASE"/>
    <property type="match status" value="1"/>
</dbReference>
<dbReference type="AlphaFoldDB" id="A0A5B8JC76"/>
<keyword evidence="3 5" id="KW-0012">Acyltransferase</keyword>
<accession>A0A5B8JC76</accession>
<evidence type="ECO:0000256" key="1">
    <source>
        <dbReference type="ARBA" id="ARBA00022679"/>
    </source>
</evidence>
<dbReference type="RefSeq" id="WP_146478542.1">
    <property type="nucleotide sequence ID" value="NZ_CP042266.1"/>
</dbReference>
<reference evidence="5 6" key="1">
    <citation type="submission" date="2019-07" db="EMBL/GenBank/DDBJ databases">
        <authorList>
            <person name="Zhu P."/>
        </authorList>
    </citation>
    <scope>NUCLEOTIDE SEQUENCE [LARGE SCALE GENOMIC DNA]</scope>
    <source>
        <strain evidence="5 6">SSL-25</strain>
    </source>
</reference>
<evidence type="ECO:0000313" key="6">
    <source>
        <dbReference type="Proteomes" id="UP000320580"/>
    </source>
</evidence>
<gene>
    <name evidence="5" type="ORF">FQU76_00555</name>
</gene>
<feature type="domain" description="Malonyl-CoA:ACP transacylase (MAT)" evidence="4">
    <location>
        <begin position="85"/>
        <end position="381"/>
    </location>
</feature>
<proteinExistence type="predicted"/>
<dbReference type="InterPro" id="IPR014043">
    <property type="entry name" value="Acyl_transferase_dom"/>
</dbReference>
<dbReference type="SMART" id="SM00827">
    <property type="entry name" value="PKS_AT"/>
    <property type="match status" value="1"/>
</dbReference>
<organism evidence="5 6">
    <name type="scientific">Streptomyces qinzhouensis</name>
    <dbReference type="NCBI Taxonomy" id="2599401"/>
    <lineage>
        <taxon>Bacteria</taxon>
        <taxon>Bacillati</taxon>
        <taxon>Actinomycetota</taxon>
        <taxon>Actinomycetes</taxon>
        <taxon>Kitasatosporales</taxon>
        <taxon>Streptomycetaceae</taxon>
        <taxon>Streptomyces</taxon>
    </lineage>
</organism>
<protein>
    <submittedName>
        <fullName evidence="5">Acyltransferase domain-containing protein</fullName>
    </submittedName>
</protein>
<keyword evidence="2" id="KW-0511">Multifunctional enzyme</keyword>
<dbReference type="InterPro" id="IPR016035">
    <property type="entry name" value="Acyl_Trfase/lysoPLipase"/>
</dbReference>
<evidence type="ECO:0000256" key="2">
    <source>
        <dbReference type="ARBA" id="ARBA00023268"/>
    </source>
</evidence>
<dbReference type="PANTHER" id="PTHR43775:SF51">
    <property type="entry name" value="INACTIVE PHENOLPHTHIOCEROL SYNTHESIS POLYKETIDE SYNTHASE TYPE I PKS1-RELATED"/>
    <property type="match status" value="1"/>
</dbReference>
<evidence type="ECO:0000256" key="3">
    <source>
        <dbReference type="ARBA" id="ARBA00023315"/>
    </source>
</evidence>
<keyword evidence="6" id="KW-1185">Reference proteome</keyword>
<dbReference type="GO" id="GO:0006633">
    <property type="term" value="P:fatty acid biosynthetic process"/>
    <property type="evidence" value="ECO:0007669"/>
    <property type="project" value="TreeGrafter"/>
</dbReference>
<dbReference type="SUPFAM" id="SSF55048">
    <property type="entry name" value="Probable ACP-binding domain of malonyl-CoA ACP transacylase"/>
    <property type="match status" value="1"/>
</dbReference>